<dbReference type="AlphaFoldDB" id="A0A7J6FM28"/>
<evidence type="ECO:0000256" key="1">
    <source>
        <dbReference type="PROSITE-ProRule" id="PRU00047"/>
    </source>
</evidence>
<feature type="region of interest" description="Disordered" evidence="2">
    <location>
        <begin position="605"/>
        <end position="629"/>
    </location>
</feature>
<dbReference type="GO" id="GO:0008270">
    <property type="term" value="F:zinc ion binding"/>
    <property type="evidence" value="ECO:0007669"/>
    <property type="project" value="UniProtKB-KW"/>
</dbReference>
<feature type="domain" description="CCHC-type" evidence="3">
    <location>
        <begin position="214"/>
        <end position="227"/>
    </location>
</feature>
<dbReference type="PANTHER" id="PTHR31286">
    <property type="entry name" value="GLYCINE-RICH CELL WALL STRUCTURAL PROTEIN 1.8-LIKE"/>
    <property type="match status" value="1"/>
</dbReference>
<dbReference type="InterPro" id="IPR025836">
    <property type="entry name" value="Zn_knuckle_CX2CX4HX4C"/>
</dbReference>
<keyword evidence="1" id="KW-0863">Zinc-finger</keyword>
<dbReference type="InterPro" id="IPR040256">
    <property type="entry name" value="At4g02000-like"/>
</dbReference>
<feature type="compositionally biased region" description="Basic and acidic residues" evidence="2">
    <location>
        <begin position="304"/>
        <end position="317"/>
    </location>
</feature>
<dbReference type="InterPro" id="IPR001878">
    <property type="entry name" value="Znf_CCHC"/>
</dbReference>
<dbReference type="Proteomes" id="UP000583929">
    <property type="component" value="Unassembled WGS sequence"/>
</dbReference>
<keyword evidence="1" id="KW-0862">Zinc</keyword>
<evidence type="ECO:0000313" key="4">
    <source>
        <dbReference type="EMBL" id="KAF4370800.1"/>
    </source>
</evidence>
<comment type="caution">
    <text evidence="4">The sequence shown here is derived from an EMBL/GenBank/DDBJ whole genome shotgun (WGS) entry which is preliminary data.</text>
</comment>
<accession>A0A7J6FM28</accession>
<sequence>MELVIAADATSSGKVISCLDATISLSPSATSIKALSSLCLYGMVVAPMSVDAKEILAFASKVWNKKVVVFELSVGSSVSPSLNSFKLGFECEEDRRWVLENGPWSFRGYTFALRAWLPSAEGSSPTDNFYLWIQIHNLPHVFFSVENGNRLGGLVGKVIKVDLEEDNLSSWNTFLRVLVEVNLLKPLVSGCFFDLNAGVKRWLQFKYEKIGIFCYFCGRLGHQRRGCTLSSLITVANTDGVSSPMYGPWMSIASKYLDVFSGGASSKITTASGAESASMAGGYRRQVASSVPRLAGPGSMGQINRDRGPRRGTKVMDRTGSGKGQIAQTHWVPKKMTGGVIRDNAENGNRALDILKLGEKSPVHFPISKELTVGEKGKCPLVLNNVTDVEKPLGIDKDLNATDNLPFESVDGPTGPNDATDTLSFGKCVVNNGHVGKPTRPLGLGREGTLKLMENSMRPKTFPIENIEGNENDAPNPLEVVDRGLSHSYNENETGVPKEDNHQGLGEGSLAVPPFDEEHALSHFFNAQEELLHDLKHFGKLDLYEIKKIGGDIGVPTASDTNDRTTPFKKRKFEGSASLCTRPHKIIRTHPDVVRDFPWDTIEKDRESKAIYDDPSEESSDSPSCNEGP</sequence>
<keyword evidence="5" id="KW-1185">Reference proteome</keyword>
<dbReference type="PROSITE" id="PS50158">
    <property type="entry name" value="ZF_CCHC"/>
    <property type="match status" value="1"/>
</dbReference>
<dbReference type="EMBL" id="JAATIQ010000202">
    <property type="protein sequence ID" value="KAF4370800.1"/>
    <property type="molecule type" value="Genomic_DNA"/>
</dbReference>
<name>A0A7J6FM28_CANSA</name>
<organism evidence="4 5">
    <name type="scientific">Cannabis sativa</name>
    <name type="common">Hemp</name>
    <name type="synonym">Marijuana</name>
    <dbReference type="NCBI Taxonomy" id="3483"/>
    <lineage>
        <taxon>Eukaryota</taxon>
        <taxon>Viridiplantae</taxon>
        <taxon>Streptophyta</taxon>
        <taxon>Embryophyta</taxon>
        <taxon>Tracheophyta</taxon>
        <taxon>Spermatophyta</taxon>
        <taxon>Magnoliopsida</taxon>
        <taxon>eudicotyledons</taxon>
        <taxon>Gunneridae</taxon>
        <taxon>Pentapetalae</taxon>
        <taxon>rosids</taxon>
        <taxon>fabids</taxon>
        <taxon>Rosales</taxon>
        <taxon>Cannabaceae</taxon>
        <taxon>Cannabis</taxon>
    </lineage>
</organism>
<feature type="region of interest" description="Disordered" evidence="2">
    <location>
        <begin position="291"/>
        <end position="326"/>
    </location>
</feature>
<proteinExistence type="predicted"/>
<evidence type="ECO:0000313" key="5">
    <source>
        <dbReference type="Proteomes" id="UP000583929"/>
    </source>
</evidence>
<keyword evidence="1" id="KW-0479">Metal-binding</keyword>
<evidence type="ECO:0000259" key="3">
    <source>
        <dbReference type="PROSITE" id="PS50158"/>
    </source>
</evidence>
<protein>
    <recommendedName>
        <fullName evidence="3">CCHC-type domain-containing protein</fullName>
    </recommendedName>
</protein>
<evidence type="ECO:0000256" key="2">
    <source>
        <dbReference type="SAM" id="MobiDB-lite"/>
    </source>
</evidence>
<dbReference type="Pfam" id="PF14392">
    <property type="entry name" value="zf-CCHC_4"/>
    <property type="match status" value="1"/>
</dbReference>
<dbReference type="Pfam" id="PF14111">
    <property type="entry name" value="DUF4283"/>
    <property type="match status" value="1"/>
</dbReference>
<gene>
    <name evidence="4" type="ORF">G4B88_030520</name>
</gene>
<dbReference type="GO" id="GO:0003676">
    <property type="term" value="F:nucleic acid binding"/>
    <property type="evidence" value="ECO:0007669"/>
    <property type="project" value="InterPro"/>
</dbReference>
<dbReference type="PANTHER" id="PTHR31286:SF167">
    <property type="entry name" value="OS09G0268800 PROTEIN"/>
    <property type="match status" value="1"/>
</dbReference>
<reference evidence="4 5" key="1">
    <citation type="journal article" date="2020" name="bioRxiv">
        <title>Sequence and annotation of 42 cannabis genomes reveals extensive copy number variation in cannabinoid synthesis and pathogen resistance genes.</title>
        <authorList>
            <person name="Mckernan K.J."/>
            <person name="Helbert Y."/>
            <person name="Kane L.T."/>
            <person name="Ebling H."/>
            <person name="Zhang L."/>
            <person name="Liu B."/>
            <person name="Eaton Z."/>
            <person name="Mclaughlin S."/>
            <person name="Kingan S."/>
            <person name="Baybayan P."/>
            <person name="Concepcion G."/>
            <person name="Jordan M."/>
            <person name="Riva A."/>
            <person name="Barbazuk W."/>
            <person name="Harkins T."/>
        </authorList>
    </citation>
    <scope>NUCLEOTIDE SEQUENCE [LARGE SCALE GENOMIC DNA]</scope>
    <source>
        <strain evidence="5">cv. Jamaican Lion 4</strain>
        <tissue evidence="4">Leaf</tissue>
    </source>
</reference>
<dbReference type="InterPro" id="IPR025558">
    <property type="entry name" value="DUF4283"/>
</dbReference>